<comment type="caution">
    <text evidence="4">The sequence shown here is derived from an EMBL/GenBank/DDBJ whole genome shotgun (WGS) entry which is preliminary data.</text>
</comment>
<dbReference type="InterPro" id="IPR052436">
    <property type="entry name" value="LTO1_adapter"/>
</dbReference>
<feature type="domain" description="Essential protein Yae1 N-terminal" evidence="3">
    <location>
        <begin position="29"/>
        <end position="67"/>
    </location>
</feature>
<evidence type="ECO:0000256" key="1">
    <source>
        <dbReference type="ARBA" id="ARBA00038090"/>
    </source>
</evidence>
<gene>
    <name evidence="4" type="ORF">QBC41DRAFT_384391</name>
</gene>
<feature type="region of interest" description="Disordered" evidence="2">
    <location>
        <begin position="161"/>
        <end position="180"/>
    </location>
</feature>
<keyword evidence="5" id="KW-1185">Reference proteome</keyword>
<dbReference type="EMBL" id="JAULSY010000018">
    <property type="protein sequence ID" value="KAK0671835.1"/>
    <property type="molecule type" value="Genomic_DNA"/>
</dbReference>
<feature type="region of interest" description="Disordered" evidence="2">
    <location>
        <begin position="75"/>
        <end position="116"/>
    </location>
</feature>
<dbReference type="PANTHER" id="PTHR28532:SF1">
    <property type="entry name" value="ORAL CANCER OVEREXPRESSED 1"/>
    <property type="match status" value="1"/>
</dbReference>
<evidence type="ECO:0000259" key="3">
    <source>
        <dbReference type="Pfam" id="PF09811"/>
    </source>
</evidence>
<organism evidence="4 5">
    <name type="scientific">Cercophora samala</name>
    <dbReference type="NCBI Taxonomy" id="330535"/>
    <lineage>
        <taxon>Eukaryota</taxon>
        <taxon>Fungi</taxon>
        <taxon>Dikarya</taxon>
        <taxon>Ascomycota</taxon>
        <taxon>Pezizomycotina</taxon>
        <taxon>Sordariomycetes</taxon>
        <taxon>Sordariomycetidae</taxon>
        <taxon>Sordariales</taxon>
        <taxon>Lasiosphaeriaceae</taxon>
        <taxon>Cercophora</taxon>
    </lineage>
</organism>
<dbReference type="InterPro" id="IPR019191">
    <property type="entry name" value="Essential_protein_Yae1_N"/>
</dbReference>
<dbReference type="Proteomes" id="UP001174997">
    <property type="component" value="Unassembled WGS sequence"/>
</dbReference>
<evidence type="ECO:0000256" key="2">
    <source>
        <dbReference type="SAM" id="MobiDB-lite"/>
    </source>
</evidence>
<evidence type="ECO:0000313" key="5">
    <source>
        <dbReference type="Proteomes" id="UP001174997"/>
    </source>
</evidence>
<reference evidence="4" key="1">
    <citation type="submission" date="2023-06" db="EMBL/GenBank/DDBJ databases">
        <title>Genome-scale phylogeny and comparative genomics of the fungal order Sordariales.</title>
        <authorList>
            <consortium name="Lawrence Berkeley National Laboratory"/>
            <person name="Hensen N."/>
            <person name="Bonometti L."/>
            <person name="Westerberg I."/>
            <person name="Brannstrom I.O."/>
            <person name="Guillou S."/>
            <person name="Cros-Aarteil S."/>
            <person name="Calhoun S."/>
            <person name="Haridas S."/>
            <person name="Kuo A."/>
            <person name="Mondo S."/>
            <person name="Pangilinan J."/>
            <person name="Riley R."/>
            <person name="Labutti K."/>
            <person name="Andreopoulos B."/>
            <person name="Lipzen A."/>
            <person name="Chen C."/>
            <person name="Yanf M."/>
            <person name="Daum C."/>
            <person name="Ng V."/>
            <person name="Clum A."/>
            <person name="Steindorff A."/>
            <person name="Ohm R."/>
            <person name="Martin F."/>
            <person name="Silar P."/>
            <person name="Natvig D."/>
            <person name="Lalanne C."/>
            <person name="Gautier V."/>
            <person name="Ament-Velasquez S.L."/>
            <person name="Kruys A."/>
            <person name="Hutchinson M.I."/>
            <person name="Powell A.J."/>
            <person name="Barry K."/>
            <person name="Miller A.N."/>
            <person name="Grigoriev I.V."/>
            <person name="Debuchy R."/>
            <person name="Gladieux P."/>
            <person name="Thoren M.H."/>
            <person name="Johannesson H."/>
        </authorList>
    </citation>
    <scope>NUCLEOTIDE SEQUENCE</scope>
    <source>
        <strain evidence="4">CBS 307.81</strain>
    </source>
</reference>
<protein>
    <recommendedName>
        <fullName evidence="3">Essential protein Yae1 N-terminal domain-containing protein</fullName>
    </recommendedName>
</protein>
<proteinExistence type="inferred from homology"/>
<feature type="compositionally biased region" description="Pro residues" evidence="2">
    <location>
        <begin position="82"/>
        <end position="93"/>
    </location>
</feature>
<dbReference type="PANTHER" id="PTHR28532">
    <property type="entry name" value="GEO13458P1"/>
    <property type="match status" value="1"/>
</dbReference>
<sequence>MASNQHISNSQEDPFDSLLHLETQFYTEGYNQGAADGVLAGRTEGRQLGLEKGYQKFLEAGRLYGRALVWANRLPNRSSSSLPPPSNSSPAPEPAVSAEIETEKKDLPPLPKNPRLGKHVTTLYALVETESLSMENTDEAVNDFDDRIKRGQGKAKIIERMVGEKPGREEAGAASKGVTA</sequence>
<name>A0AA39ZJC6_9PEZI</name>
<evidence type="ECO:0000313" key="4">
    <source>
        <dbReference type="EMBL" id="KAK0671835.1"/>
    </source>
</evidence>
<comment type="similarity">
    <text evidence="1">Belongs to the LTO1 family.</text>
</comment>
<feature type="compositionally biased region" description="Basic and acidic residues" evidence="2">
    <location>
        <begin position="161"/>
        <end position="171"/>
    </location>
</feature>
<accession>A0AA39ZJC6</accession>
<dbReference type="AlphaFoldDB" id="A0AA39ZJC6"/>
<dbReference type="Pfam" id="PF09811">
    <property type="entry name" value="Yae1_N"/>
    <property type="match status" value="1"/>
</dbReference>